<feature type="compositionally biased region" description="Low complexity" evidence="9">
    <location>
        <begin position="26"/>
        <end position="38"/>
    </location>
</feature>
<feature type="active site" description="Charge relay system" evidence="8">
    <location>
        <position position="611"/>
    </location>
</feature>
<keyword evidence="2 8" id="KW-0645">Protease</keyword>
<comment type="cofactor">
    <cofactor evidence="8">
        <name>Ca(2+)</name>
        <dbReference type="ChEBI" id="CHEBI:29108"/>
    </cofactor>
    <text evidence="8">Binds 1 Ca(2+) ion per subunit.</text>
</comment>
<dbReference type="SMART" id="SM00944">
    <property type="entry name" value="Pro-kuma_activ"/>
    <property type="match status" value="1"/>
</dbReference>
<dbReference type="Pfam" id="PF09286">
    <property type="entry name" value="Pro-kuma_activ"/>
    <property type="match status" value="1"/>
</dbReference>
<feature type="region of interest" description="Disordered" evidence="9">
    <location>
        <begin position="199"/>
        <end position="223"/>
    </location>
</feature>
<comment type="caution">
    <text evidence="12">The sequence shown here is derived from an EMBL/GenBank/DDBJ whole genome shotgun (WGS) entry which is preliminary data.</text>
</comment>
<evidence type="ECO:0000313" key="12">
    <source>
        <dbReference type="EMBL" id="KAK8848389.1"/>
    </source>
</evidence>
<reference evidence="12 13" key="1">
    <citation type="journal article" date="2024" name="IMA Fungus">
        <title>Apiospora arundinis, a panoply of carbohydrate-active enzymes and secondary metabolites.</title>
        <authorList>
            <person name="Sorensen T."/>
            <person name="Petersen C."/>
            <person name="Muurmann A.T."/>
            <person name="Christiansen J.V."/>
            <person name="Brundto M.L."/>
            <person name="Overgaard C.K."/>
            <person name="Boysen A.T."/>
            <person name="Wollenberg R.D."/>
            <person name="Larsen T.O."/>
            <person name="Sorensen J.L."/>
            <person name="Nielsen K.L."/>
            <person name="Sondergaard T.E."/>
        </authorList>
    </citation>
    <scope>NUCLEOTIDE SEQUENCE [LARGE SCALE GENOMIC DNA]</scope>
    <source>
        <strain evidence="12 13">AAU 773</strain>
    </source>
</reference>
<keyword evidence="5 8" id="KW-0720">Serine protease</keyword>
<evidence type="ECO:0000313" key="13">
    <source>
        <dbReference type="Proteomes" id="UP001390339"/>
    </source>
</evidence>
<keyword evidence="4 8" id="KW-0378">Hydrolase</keyword>
<feature type="active site" description="Charge relay system" evidence="8">
    <location>
        <position position="329"/>
    </location>
</feature>
<gene>
    <name evidence="12" type="ORF">PGQ11_014869</name>
</gene>
<evidence type="ECO:0000256" key="7">
    <source>
        <dbReference type="ARBA" id="ARBA00023145"/>
    </source>
</evidence>
<feature type="binding site" evidence="8">
    <location>
        <position position="652"/>
    </location>
    <ligand>
        <name>Ca(2+)</name>
        <dbReference type="ChEBI" id="CHEBI:29108"/>
    </ligand>
</feature>
<dbReference type="CDD" id="cd11377">
    <property type="entry name" value="Pro-peptidase_S53"/>
    <property type="match status" value="1"/>
</dbReference>
<feature type="active site" description="Charge relay system" evidence="8">
    <location>
        <position position="333"/>
    </location>
</feature>
<dbReference type="PANTHER" id="PTHR14218:SF19">
    <property type="entry name" value="SERINE PROTEASE AORO, PUTATIVE (AFU_ORTHOLOGUE AFUA_6G10250)-RELATED"/>
    <property type="match status" value="1"/>
</dbReference>
<keyword evidence="3 8" id="KW-0479">Metal-binding</keyword>
<dbReference type="Gene3D" id="3.40.50.200">
    <property type="entry name" value="Peptidase S8/S53 domain"/>
    <property type="match status" value="1"/>
</dbReference>
<accession>A0ABR2HJK8</accession>
<organism evidence="12 13">
    <name type="scientific">Apiospora arundinis</name>
    <dbReference type="NCBI Taxonomy" id="335852"/>
    <lineage>
        <taxon>Eukaryota</taxon>
        <taxon>Fungi</taxon>
        <taxon>Dikarya</taxon>
        <taxon>Ascomycota</taxon>
        <taxon>Pezizomycotina</taxon>
        <taxon>Sordariomycetes</taxon>
        <taxon>Xylariomycetidae</taxon>
        <taxon>Amphisphaeriales</taxon>
        <taxon>Apiosporaceae</taxon>
        <taxon>Apiospora</taxon>
    </lineage>
</organism>
<dbReference type="SUPFAM" id="SSF52743">
    <property type="entry name" value="Subtilisin-like"/>
    <property type="match status" value="1"/>
</dbReference>
<protein>
    <submittedName>
        <fullName evidence="12">Tripeptidyl-peptidase sed1</fullName>
    </submittedName>
</protein>
<evidence type="ECO:0000256" key="1">
    <source>
        <dbReference type="ARBA" id="ARBA00004239"/>
    </source>
</evidence>
<comment type="subcellular location">
    <subcellularLocation>
        <location evidence="1">Secreted</location>
        <location evidence="1">Extracellular space</location>
    </subcellularLocation>
</comment>
<evidence type="ECO:0000256" key="5">
    <source>
        <dbReference type="ARBA" id="ARBA00022825"/>
    </source>
</evidence>
<evidence type="ECO:0000256" key="4">
    <source>
        <dbReference type="ARBA" id="ARBA00022801"/>
    </source>
</evidence>
<dbReference type="Proteomes" id="UP001390339">
    <property type="component" value="Unassembled WGS sequence"/>
</dbReference>
<dbReference type="EMBL" id="JAPCWZ010000010">
    <property type="protein sequence ID" value="KAK8848389.1"/>
    <property type="molecule type" value="Genomic_DNA"/>
</dbReference>
<feature type="region of interest" description="Disordered" evidence="9">
    <location>
        <begin position="26"/>
        <end position="48"/>
    </location>
</feature>
<feature type="binding site" evidence="8">
    <location>
        <position position="653"/>
    </location>
    <ligand>
        <name>Ca(2+)</name>
        <dbReference type="ChEBI" id="CHEBI:29108"/>
    </ligand>
</feature>
<sequence length="693" mass="76010">MLIQSLVTALATGLVLEAVANPLAVQQQRRSSSSLSSSLKKRQVPATHNLHERHVPRLEHQWTKRAKVHSRTMLPMRIGLKQSNLDAGHDRLMDISNPQSPNYGKHMSSAEVIDFFAPQQSSADAVIDWVVASGISRDRVAQSVNKQWIQFDATTAEAENLLYAEYHVWQHSDGTHDISTESYHVPSHVQDHVDYVTPGTRLRTRSTGGKDSSRRKRSLKDGNVVRPQITKLPGFPHPNATTCDIYVTAECTRVQYNLPNGTTSHPGNELGIFESLDDHYSRADLDVFFSTLYPHMNIPKGTYPEERLVDGAVGAIEEPSPYPIEAGSESALDFDAAWPLIWPQGTVLYQVDDEYYEHSSNFSGFWNTFLDAIDGSYCSYSAFGETGNCVEERCRDPAYPDPNPGGYTGALQCGVYEPTNVISISYGGDEWDWPDYYMKRQCREWMKLALQGTTIVISSGDDGVGNAARCPKGGDNQTLFNPDFASTCPYVLAVGSTEWDRHANATAPRPGERLREVATARFASGGGFSNVFPAPAYQRDAVRRYVETVGASLPFRPYGEFPRDGDFANITAARGGGVYNRLGRAYPDVAAVGDRQVVYTGGSWYLIGGTSLSAPVWGAVLTLINEQRLQAGKSTVGFVNPVLYAHPEVFFDVTAGSNPGCGTPGFKAAKGWDPVTGLGSPNFPKLLELLMGV</sequence>
<feature type="signal peptide" evidence="10">
    <location>
        <begin position="1"/>
        <end position="20"/>
    </location>
</feature>
<dbReference type="InterPro" id="IPR015366">
    <property type="entry name" value="S53_propep"/>
</dbReference>
<dbReference type="PROSITE" id="PS51695">
    <property type="entry name" value="SEDOLISIN"/>
    <property type="match status" value="1"/>
</dbReference>
<dbReference type="SUPFAM" id="SSF54897">
    <property type="entry name" value="Protease propeptides/inhibitors"/>
    <property type="match status" value="1"/>
</dbReference>
<dbReference type="InterPro" id="IPR036852">
    <property type="entry name" value="Peptidase_S8/S53_dom_sf"/>
</dbReference>
<feature type="binding site" evidence="8">
    <location>
        <position position="673"/>
    </location>
    <ligand>
        <name>Ca(2+)</name>
        <dbReference type="ChEBI" id="CHEBI:29108"/>
    </ligand>
</feature>
<evidence type="ECO:0000256" key="2">
    <source>
        <dbReference type="ARBA" id="ARBA00022670"/>
    </source>
</evidence>
<dbReference type="InterPro" id="IPR030400">
    <property type="entry name" value="Sedolisin_dom"/>
</dbReference>
<keyword evidence="7" id="KW-0865">Zymogen</keyword>
<evidence type="ECO:0000259" key="11">
    <source>
        <dbReference type="PROSITE" id="PS51695"/>
    </source>
</evidence>
<evidence type="ECO:0000256" key="3">
    <source>
        <dbReference type="ARBA" id="ARBA00022723"/>
    </source>
</evidence>
<name>A0ABR2HJK8_9PEZI</name>
<dbReference type="PANTHER" id="PTHR14218">
    <property type="entry name" value="PROTEASE S8 TRIPEPTIDYL PEPTIDASE I CLN2"/>
    <property type="match status" value="1"/>
</dbReference>
<keyword evidence="13" id="KW-1185">Reference proteome</keyword>
<proteinExistence type="predicted"/>
<feature type="chain" id="PRO_5045438337" evidence="10">
    <location>
        <begin position="21"/>
        <end position="693"/>
    </location>
</feature>
<keyword evidence="6 8" id="KW-0106">Calcium</keyword>
<dbReference type="CDD" id="cd04056">
    <property type="entry name" value="Peptidases_S53"/>
    <property type="match status" value="1"/>
</dbReference>
<feature type="binding site" evidence="8">
    <location>
        <position position="671"/>
    </location>
    <ligand>
        <name>Ca(2+)</name>
        <dbReference type="ChEBI" id="CHEBI:29108"/>
    </ligand>
</feature>
<dbReference type="InterPro" id="IPR050819">
    <property type="entry name" value="Tripeptidyl-peptidase_I"/>
</dbReference>
<evidence type="ECO:0000256" key="8">
    <source>
        <dbReference type="PROSITE-ProRule" id="PRU01032"/>
    </source>
</evidence>
<feature type="domain" description="Peptidase S53" evidence="11">
    <location>
        <begin position="246"/>
        <end position="693"/>
    </location>
</feature>
<keyword evidence="10" id="KW-0732">Signal</keyword>
<evidence type="ECO:0000256" key="6">
    <source>
        <dbReference type="ARBA" id="ARBA00022837"/>
    </source>
</evidence>
<evidence type="ECO:0000256" key="9">
    <source>
        <dbReference type="SAM" id="MobiDB-lite"/>
    </source>
</evidence>
<evidence type="ECO:0000256" key="10">
    <source>
        <dbReference type="SAM" id="SignalP"/>
    </source>
</evidence>